<dbReference type="RefSeq" id="WP_380964936.1">
    <property type="nucleotide sequence ID" value="NZ_JBHTCO010000004.1"/>
</dbReference>
<protein>
    <submittedName>
        <fullName evidence="3">VOC family protein</fullName>
    </submittedName>
</protein>
<reference evidence="4" key="1">
    <citation type="journal article" date="2019" name="Int. J. Syst. Evol. Microbiol.">
        <title>The Global Catalogue of Microorganisms (GCM) 10K type strain sequencing project: providing services to taxonomists for standard genome sequencing and annotation.</title>
        <authorList>
            <consortium name="The Broad Institute Genomics Platform"/>
            <consortium name="The Broad Institute Genome Sequencing Center for Infectious Disease"/>
            <person name="Wu L."/>
            <person name="Ma J."/>
        </authorList>
    </citation>
    <scope>NUCLEOTIDE SEQUENCE [LARGE SCALE GENOMIC DNA]</scope>
    <source>
        <strain evidence="4">CGMCC 1.16305</strain>
    </source>
</reference>
<dbReference type="SUPFAM" id="SSF54593">
    <property type="entry name" value="Glyoxalase/Bleomycin resistance protein/Dihydroxybiphenyl dioxygenase"/>
    <property type="match status" value="1"/>
</dbReference>
<dbReference type="InterPro" id="IPR037523">
    <property type="entry name" value="VOC_core"/>
</dbReference>
<keyword evidence="1" id="KW-0479">Metal-binding</keyword>
<dbReference type="InterPro" id="IPR018146">
    <property type="entry name" value="Glyoxalase_1_CS"/>
</dbReference>
<dbReference type="PROSITE" id="PS51819">
    <property type="entry name" value="VOC"/>
    <property type="match status" value="1"/>
</dbReference>
<comment type="caution">
    <text evidence="3">The sequence shown here is derived from an EMBL/GenBank/DDBJ whole genome shotgun (WGS) entry which is preliminary data.</text>
</comment>
<gene>
    <name evidence="3" type="ORF">ACFQRG_06560</name>
</gene>
<keyword evidence="4" id="KW-1185">Reference proteome</keyword>
<name>A0ABW2PTA4_9BACL</name>
<dbReference type="CDD" id="cd07264">
    <property type="entry name" value="VOC_like"/>
    <property type="match status" value="1"/>
</dbReference>
<dbReference type="PANTHER" id="PTHR36503">
    <property type="entry name" value="BLR2520 PROTEIN"/>
    <property type="match status" value="1"/>
</dbReference>
<sequence>MKLSHIRLLVKDYITSLKFYRDVMGFKVIWGDENTNYISFKTGGSEIALFPRNQMALSLGESNRPFDVERQSSQCLIIAVDNVDSTYDLLKSKGIETVNAPHNQNDWGIRCFHLYDPDGNLIEINKELSV</sequence>
<dbReference type="Gene3D" id="3.10.180.10">
    <property type="entry name" value="2,3-Dihydroxybiphenyl 1,2-Dioxygenase, domain 1"/>
    <property type="match status" value="1"/>
</dbReference>
<accession>A0ABW2PTA4</accession>
<organism evidence="3 4">
    <name type="scientific">Scopulibacillus cellulosilyticus</name>
    <dbReference type="NCBI Taxonomy" id="2665665"/>
    <lineage>
        <taxon>Bacteria</taxon>
        <taxon>Bacillati</taxon>
        <taxon>Bacillota</taxon>
        <taxon>Bacilli</taxon>
        <taxon>Bacillales</taxon>
        <taxon>Sporolactobacillaceae</taxon>
        <taxon>Scopulibacillus</taxon>
    </lineage>
</organism>
<dbReference type="Pfam" id="PF00903">
    <property type="entry name" value="Glyoxalase"/>
    <property type="match status" value="1"/>
</dbReference>
<dbReference type="InterPro" id="IPR029068">
    <property type="entry name" value="Glyas_Bleomycin-R_OHBP_Dase"/>
</dbReference>
<proteinExistence type="predicted"/>
<dbReference type="EMBL" id="JBHTCO010000004">
    <property type="protein sequence ID" value="MFC7392644.1"/>
    <property type="molecule type" value="Genomic_DNA"/>
</dbReference>
<feature type="domain" description="VOC" evidence="2">
    <location>
        <begin position="2"/>
        <end position="127"/>
    </location>
</feature>
<evidence type="ECO:0000259" key="2">
    <source>
        <dbReference type="PROSITE" id="PS51819"/>
    </source>
</evidence>
<dbReference type="Proteomes" id="UP001596505">
    <property type="component" value="Unassembled WGS sequence"/>
</dbReference>
<dbReference type="PROSITE" id="PS00934">
    <property type="entry name" value="GLYOXALASE_I_1"/>
    <property type="match status" value="1"/>
</dbReference>
<evidence type="ECO:0000256" key="1">
    <source>
        <dbReference type="ARBA" id="ARBA00022723"/>
    </source>
</evidence>
<evidence type="ECO:0000313" key="4">
    <source>
        <dbReference type="Proteomes" id="UP001596505"/>
    </source>
</evidence>
<dbReference type="PANTHER" id="PTHR36503:SF1">
    <property type="entry name" value="BLR2520 PROTEIN"/>
    <property type="match status" value="1"/>
</dbReference>
<evidence type="ECO:0000313" key="3">
    <source>
        <dbReference type="EMBL" id="MFC7392644.1"/>
    </source>
</evidence>
<dbReference type="InterPro" id="IPR004360">
    <property type="entry name" value="Glyas_Fos-R_dOase_dom"/>
</dbReference>